<dbReference type="AlphaFoldDB" id="A0A7S1NM88"/>
<name>A0A7S1NM88_9EUGL</name>
<reference evidence="1" key="1">
    <citation type="submission" date="2021-01" db="EMBL/GenBank/DDBJ databases">
        <authorList>
            <person name="Corre E."/>
            <person name="Pelletier E."/>
            <person name="Niang G."/>
            <person name="Scheremetjew M."/>
            <person name="Finn R."/>
            <person name="Kale V."/>
            <person name="Holt S."/>
            <person name="Cochrane G."/>
            <person name="Meng A."/>
            <person name="Brown T."/>
            <person name="Cohen L."/>
        </authorList>
    </citation>
    <scope>NUCLEOTIDE SEQUENCE</scope>
    <source>
        <strain evidence="1">NIES-381</strain>
    </source>
</reference>
<evidence type="ECO:0000313" key="1">
    <source>
        <dbReference type="EMBL" id="CAD9028281.1"/>
    </source>
</evidence>
<dbReference type="EMBL" id="HBGA01105978">
    <property type="protein sequence ID" value="CAD9028281.1"/>
    <property type="molecule type" value="Transcribed_RNA"/>
</dbReference>
<protein>
    <submittedName>
        <fullName evidence="1">Uncharacterized protein</fullName>
    </submittedName>
</protein>
<organism evidence="1">
    <name type="scientific">Eutreptiella gymnastica</name>
    <dbReference type="NCBI Taxonomy" id="73025"/>
    <lineage>
        <taxon>Eukaryota</taxon>
        <taxon>Discoba</taxon>
        <taxon>Euglenozoa</taxon>
        <taxon>Euglenida</taxon>
        <taxon>Spirocuta</taxon>
        <taxon>Euglenophyceae</taxon>
        <taxon>Eutreptiales</taxon>
        <taxon>Eutreptiaceae</taxon>
        <taxon>Eutreptiella</taxon>
    </lineage>
</organism>
<gene>
    <name evidence="1" type="ORF">EGYM00392_LOCUS39416</name>
</gene>
<sequence length="113" mass="12388">MAVPCGVITQLQKNMLDNTLQGPAERQCKVCSGLLQAVFKSGMPIYSTKKMLPWLKAELRDGGYLPTDTESLGQHDAPHYHRPTVAHHAQILKDQEYGLAVGLDESGDPISET</sequence>
<proteinExistence type="predicted"/>
<accession>A0A7S1NM88</accession>